<dbReference type="Proteomes" id="UP000297608">
    <property type="component" value="Unassembled WGS sequence"/>
</dbReference>
<accession>A0ABY2IEU7</accession>
<evidence type="ECO:0000313" key="2">
    <source>
        <dbReference type="Proteomes" id="UP000297608"/>
    </source>
</evidence>
<dbReference type="Pfam" id="PF18844">
    <property type="entry name" value="baeRF_family2"/>
    <property type="match status" value="1"/>
</dbReference>
<sequence length="374" mass="40164">MADFGNEGLAELYRRPGDASTVYVDVTQDREDPRRTSSLRHRSVREALADAGALDADADAVIDRIEEPPGRPGKVSRLLVVRDGVVELDELLPGEPLGELIVSHGPVPSLLPLLTQRPRDLTYIIAEVGRDGGEIRQFRLSRTGAVAEEEIEGDTEYITKVQGGFLSNSRYQRDTEEIWKRNEGQVADAIDEMVRTSGAELLMLTGDVRARQLLVAQLAPASRDILAVVPTNTRPGGATTEELEADLDRHLAAILAQDEYDALERLESGRDEGLSEADFAAVVRDLQQGQVEVLLLSSGALPEATLLALDREPWVASNEADALGAVVLGAVPAADALVRAAVLTDARVVVVSPAELHGGSGAAALLRWSTLSTH</sequence>
<name>A0ABY2IEU7_9MICO</name>
<dbReference type="InterPro" id="IPR040701">
    <property type="entry name" value="Bact_RF_family2"/>
</dbReference>
<proteinExistence type="predicted"/>
<evidence type="ECO:0008006" key="3">
    <source>
        <dbReference type="Google" id="ProtNLM"/>
    </source>
</evidence>
<keyword evidence="2" id="KW-1185">Reference proteome</keyword>
<protein>
    <recommendedName>
        <fullName evidence="3">Peptide chain release factor 1</fullName>
    </recommendedName>
</protein>
<organism evidence="1 2">
    <name type="scientific">Cryobacterium algoricola</name>
    <dbReference type="NCBI Taxonomy" id="1259183"/>
    <lineage>
        <taxon>Bacteria</taxon>
        <taxon>Bacillati</taxon>
        <taxon>Actinomycetota</taxon>
        <taxon>Actinomycetes</taxon>
        <taxon>Micrococcales</taxon>
        <taxon>Microbacteriaceae</taxon>
        <taxon>Cryobacterium</taxon>
    </lineage>
</organism>
<evidence type="ECO:0000313" key="1">
    <source>
        <dbReference type="EMBL" id="TFB89001.1"/>
    </source>
</evidence>
<gene>
    <name evidence="1" type="ORF">E3O44_05085</name>
</gene>
<dbReference type="EMBL" id="SOFG01000007">
    <property type="protein sequence ID" value="TFB89001.1"/>
    <property type="molecule type" value="Genomic_DNA"/>
</dbReference>
<reference evidence="1 2" key="1">
    <citation type="submission" date="2019-03" db="EMBL/GenBank/DDBJ databases">
        <title>Genomics of glacier-inhabiting Cryobacterium strains.</title>
        <authorList>
            <person name="Liu Q."/>
            <person name="Xin Y.-H."/>
        </authorList>
    </citation>
    <scope>NUCLEOTIDE SEQUENCE [LARGE SCALE GENOMIC DNA]</scope>
    <source>
        <strain evidence="1 2">MDB2-B</strain>
    </source>
</reference>
<dbReference type="RefSeq" id="WP_134533190.1">
    <property type="nucleotide sequence ID" value="NZ_SOFG01000007.1"/>
</dbReference>
<comment type="caution">
    <text evidence="1">The sequence shown here is derived from an EMBL/GenBank/DDBJ whole genome shotgun (WGS) entry which is preliminary data.</text>
</comment>